<reference evidence="1 2" key="1">
    <citation type="submission" date="2017-07" db="EMBL/GenBank/DDBJ databases">
        <title>Phylogenetic study on the rhizospheric bacterium Ochrobactrum sp. A44.</title>
        <authorList>
            <person name="Krzyzanowska D.M."/>
            <person name="Ossowicki A."/>
            <person name="Rajewska M."/>
            <person name="Maciag T."/>
            <person name="Kaczynski Z."/>
            <person name="Czerwicka M."/>
            <person name="Jafra S."/>
        </authorList>
    </citation>
    <scope>NUCLEOTIDE SEQUENCE [LARGE SCALE GENOMIC DNA]</scope>
    <source>
        <strain evidence="1 2">A44</strain>
    </source>
</reference>
<gene>
    <name evidence="1" type="ORF">CES85_0215</name>
</gene>
<proteinExistence type="predicted"/>
<evidence type="ECO:0000313" key="2">
    <source>
        <dbReference type="Proteomes" id="UP000215256"/>
    </source>
</evidence>
<accession>A0A248UGK6</accession>
<dbReference type="Proteomes" id="UP000215256">
    <property type="component" value="Chromosome 1"/>
</dbReference>
<name>A0A248UGK6_9HYPH</name>
<dbReference type="EMBL" id="CP022604">
    <property type="protein sequence ID" value="ASV85680.1"/>
    <property type="molecule type" value="Genomic_DNA"/>
</dbReference>
<organism evidence="1 2">
    <name type="scientific">Ochrobactrum quorumnocens</name>
    <dbReference type="NCBI Taxonomy" id="271865"/>
    <lineage>
        <taxon>Bacteria</taxon>
        <taxon>Pseudomonadati</taxon>
        <taxon>Pseudomonadota</taxon>
        <taxon>Alphaproteobacteria</taxon>
        <taxon>Hyphomicrobiales</taxon>
        <taxon>Brucellaceae</taxon>
        <taxon>Brucella/Ochrobactrum group</taxon>
        <taxon>Ochrobactrum</taxon>
    </lineage>
</organism>
<evidence type="ECO:0000313" key="1">
    <source>
        <dbReference type="EMBL" id="ASV85680.1"/>
    </source>
</evidence>
<dbReference type="KEGG" id="och:CES85_0215"/>
<protein>
    <submittedName>
        <fullName evidence="1">Uncharacterized protein</fullName>
    </submittedName>
</protein>
<sequence length="38" mass="4600">MKLLTAVPVNIEWLEPLQLFVFTHFRTQNRFPLLLEML</sequence>
<dbReference type="AlphaFoldDB" id="A0A248UGK6"/>